<protein>
    <submittedName>
        <fullName evidence="3">Uncharacterized protein</fullName>
    </submittedName>
</protein>
<dbReference type="PATRIC" id="fig|84022.5.peg.1808"/>
<feature type="compositionally biased region" description="Basic and acidic residues" evidence="1">
    <location>
        <begin position="84"/>
        <end position="94"/>
    </location>
</feature>
<accession>A0A0D8I7A8</accession>
<name>A0A0D8I7A8_9CLOT</name>
<dbReference type="OrthoDB" id="1956247at2"/>
<organism evidence="3 4">
    <name type="scientific">Clostridium aceticum</name>
    <dbReference type="NCBI Taxonomy" id="84022"/>
    <lineage>
        <taxon>Bacteria</taxon>
        <taxon>Bacillati</taxon>
        <taxon>Bacillota</taxon>
        <taxon>Clostridia</taxon>
        <taxon>Eubacteriales</taxon>
        <taxon>Clostridiaceae</taxon>
        <taxon>Clostridium</taxon>
    </lineage>
</organism>
<evidence type="ECO:0000313" key="4">
    <source>
        <dbReference type="Proteomes" id="UP000035704"/>
    </source>
</evidence>
<evidence type="ECO:0000256" key="1">
    <source>
        <dbReference type="SAM" id="MobiDB-lite"/>
    </source>
</evidence>
<dbReference type="STRING" id="84022.CACET_c20030"/>
<feature type="region of interest" description="Disordered" evidence="1">
    <location>
        <begin position="84"/>
        <end position="104"/>
    </location>
</feature>
<sequence>MNYNTIIIITGIIVIIVALCILLRQKNNTYSKEVLPSLSLSERDLKKLKVLLEEGQGKLREEIHVLTNEVSTLKKYIASMSECREKSEKSHSEPFQEDPQQEGFNHSLNYNKFVEKNKDIIDVYKENNNLEETAKILNKSIREVEMVIKLVK</sequence>
<proteinExistence type="predicted"/>
<gene>
    <name evidence="3" type="ORF">CACET_c20030</name>
</gene>
<dbReference type="RefSeq" id="WP_044825920.1">
    <property type="nucleotide sequence ID" value="NZ_CP009687.1"/>
</dbReference>
<reference evidence="3 4" key="1">
    <citation type="submission" date="2014-10" db="EMBL/GenBank/DDBJ databases">
        <title>Genome sequence of Clostridium aceticum DSM 1496.</title>
        <authorList>
            <person name="Poehlein A."/>
            <person name="Schiel-Bengelsdorf B."/>
            <person name="Gottschalk G."/>
            <person name="Duerre P."/>
            <person name="Daniel R."/>
        </authorList>
    </citation>
    <scope>NUCLEOTIDE SEQUENCE [LARGE SCALE GENOMIC DNA]</scope>
    <source>
        <strain evidence="3 4">DSM 1496</strain>
    </source>
</reference>
<evidence type="ECO:0000313" key="3">
    <source>
        <dbReference type="EMBL" id="AKL95451.1"/>
    </source>
</evidence>
<dbReference type="Proteomes" id="UP000035704">
    <property type="component" value="Chromosome"/>
</dbReference>
<evidence type="ECO:0000256" key="2">
    <source>
        <dbReference type="SAM" id="Phobius"/>
    </source>
</evidence>
<keyword evidence="4" id="KW-1185">Reference proteome</keyword>
<keyword evidence="2" id="KW-0472">Membrane</keyword>
<dbReference type="KEGG" id="cace:CACET_c20030"/>
<feature type="transmembrane region" description="Helical" evidence="2">
    <location>
        <begin position="6"/>
        <end position="23"/>
    </location>
</feature>
<keyword evidence="2" id="KW-1133">Transmembrane helix</keyword>
<keyword evidence="2" id="KW-0812">Transmembrane</keyword>
<dbReference type="AlphaFoldDB" id="A0A0D8I7A8"/>
<dbReference type="EMBL" id="CP009687">
    <property type="protein sequence ID" value="AKL95451.1"/>
    <property type="molecule type" value="Genomic_DNA"/>
</dbReference>